<dbReference type="InParanoid" id="A0A152A7H0"/>
<evidence type="ECO:0000256" key="5">
    <source>
        <dbReference type="ARBA" id="ARBA00075270"/>
    </source>
</evidence>
<dbReference type="STRING" id="361077.A0A152A7H0"/>
<feature type="domain" description="Pus10 N-terminal eukaryotes" evidence="9">
    <location>
        <begin position="157"/>
        <end position="327"/>
    </location>
</feature>
<dbReference type="FunFam" id="3.30.70.3190:FF:000001">
    <property type="entry name" value="tRNA pseudouridine synthase Pus10"/>
    <property type="match status" value="1"/>
</dbReference>
<dbReference type="NCBIfam" id="TIGR01213">
    <property type="entry name" value="pseudo_Pus10arc"/>
    <property type="match status" value="1"/>
</dbReference>
<dbReference type="InterPro" id="IPR048742">
    <property type="entry name" value="Pus10_N_euk"/>
</dbReference>
<comment type="caution">
    <text evidence="11">The sequence shown here is derived from an EMBL/GenBank/DDBJ whole genome shotgun (WGS) entry which is preliminary data.</text>
</comment>
<dbReference type="FunCoup" id="A0A152A7H0">
    <property type="interactions" value="432"/>
</dbReference>
<dbReference type="Gene3D" id="3.30.70.3190">
    <property type="match status" value="1"/>
</dbReference>
<keyword evidence="12" id="KW-1185">Reference proteome</keyword>
<dbReference type="OMA" id="LVISCQR"/>
<reference evidence="11 12" key="1">
    <citation type="submission" date="2015-12" db="EMBL/GenBank/DDBJ databases">
        <title>Dictyostelia acquired genes for synthesis and detection of signals that induce cell-type specialization by lateral gene transfer from prokaryotes.</title>
        <authorList>
            <person name="Gloeckner G."/>
            <person name="Schaap P."/>
        </authorList>
    </citation>
    <scope>NUCLEOTIDE SEQUENCE [LARGE SCALE GENOMIC DNA]</scope>
    <source>
        <strain evidence="11 12">TK</strain>
    </source>
</reference>
<evidence type="ECO:0000259" key="10">
    <source>
        <dbReference type="Pfam" id="PF21238"/>
    </source>
</evidence>
<sequence length="583" mass="67124">MNDIGLRNLVWRLESIESRHFKNAHLQTVTVLDTIKVCPRCIFRFLNIKELGIYQESSSFLTHFIQFILFNEHKRIRLSSIDKKIQTASKPEEPKDSDTPSSTSTTTETTDIEMKNNENSSSSNNIDIDIQALNEEKEKIKELKFQCGDEQIKEFVCVACVGMLQNTNDKEFLDVFLEKMGKTGFEFVDYSLALTVPTSTTIREYAIWYYLNSLFPEMYVSKDPNIVELKEGIKWILGPAIQRSLKYRFKPNSDFRGKMEYIHIASNKDHKFLKQISQQSNKRQRFARGKTGKVDSNNSVIELINQVSKEDFIKFGQLPPKEPTGEAYKYNLEFHHENIYIAGRYNKISRDVTQTPWKVDLPSQLASVSTTVCEDLKDLFQCDSHTFSASGREDVDVRMLGSGRPFFIEICNPRKIFIKYQQFREYEEKVNLSGKVILSNLQMITKKETNIIKESEPTKKKDYRCVVWTSKAMKPSDLDELKKLSNIKVSQLTPVRVLHRRTLMTRDKVVEKLDYKFISPHFFVLDVLGASAGTYIKEFVHGDLGRTLPNVGTLLGCDADILQLDVLNVDAVFPGKPSETPKK</sequence>
<evidence type="ECO:0000259" key="9">
    <source>
        <dbReference type="Pfam" id="PF21237"/>
    </source>
</evidence>
<dbReference type="AlphaFoldDB" id="A0A152A7H0"/>
<evidence type="ECO:0000256" key="3">
    <source>
        <dbReference type="ARBA" id="ARBA00022694"/>
    </source>
</evidence>
<dbReference type="FunFam" id="3.30.70.2510:FF:000001">
    <property type="entry name" value="tRNA pseudouridine synthase Pus10"/>
    <property type="match status" value="1"/>
</dbReference>
<dbReference type="InterPro" id="IPR039894">
    <property type="entry name" value="Pus10-like"/>
</dbReference>
<dbReference type="GO" id="GO:0003723">
    <property type="term" value="F:RNA binding"/>
    <property type="evidence" value="ECO:0007669"/>
    <property type="project" value="InterPro"/>
</dbReference>
<dbReference type="InterPro" id="IPR020103">
    <property type="entry name" value="PsdUridine_synth_cat_dom_sf"/>
</dbReference>
<evidence type="ECO:0000313" key="11">
    <source>
        <dbReference type="EMBL" id="KYR02075.1"/>
    </source>
</evidence>
<accession>A0A152A7H0</accession>
<dbReference type="EC" id="5.4.99.25" evidence="2"/>
<comment type="similarity">
    <text evidence="1">Belongs to the pseudouridine synthase Pus10 family.</text>
</comment>
<evidence type="ECO:0000256" key="4">
    <source>
        <dbReference type="ARBA" id="ARBA00023235"/>
    </source>
</evidence>
<dbReference type="EMBL" id="LODT01000004">
    <property type="protein sequence ID" value="KYR02075.1"/>
    <property type="molecule type" value="Genomic_DNA"/>
</dbReference>
<feature type="domain" description="Pus10-like C-terminal" evidence="10">
    <location>
        <begin position="340"/>
        <end position="570"/>
    </location>
</feature>
<gene>
    <name evidence="11" type="ORF">DLAC_00875</name>
</gene>
<dbReference type="GO" id="GO:0031119">
    <property type="term" value="P:tRNA pseudouridine synthesis"/>
    <property type="evidence" value="ECO:0007669"/>
    <property type="project" value="UniProtKB-ARBA"/>
</dbReference>
<dbReference type="Pfam" id="PF21237">
    <property type="entry name" value="Pus10_N_euk"/>
    <property type="match status" value="1"/>
</dbReference>
<dbReference type="PANTHER" id="PTHR21568:SF0">
    <property type="entry name" value="TRNA PSEUDOURIDINE SYNTHASE PUS10"/>
    <property type="match status" value="1"/>
</dbReference>
<dbReference type="OrthoDB" id="271937at2759"/>
<feature type="region of interest" description="Disordered" evidence="8">
    <location>
        <begin position="85"/>
        <end position="123"/>
    </location>
</feature>
<evidence type="ECO:0000256" key="2">
    <source>
        <dbReference type="ARBA" id="ARBA00012787"/>
    </source>
</evidence>
<feature type="compositionally biased region" description="Basic and acidic residues" evidence="8">
    <location>
        <begin position="85"/>
        <end position="98"/>
    </location>
</feature>
<organism evidence="11 12">
    <name type="scientific">Tieghemostelium lacteum</name>
    <name type="common">Slime mold</name>
    <name type="synonym">Dictyostelium lacteum</name>
    <dbReference type="NCBI Taxonomy" id="361077"/>
    <lineage>
        <taxon>Eukaryota</taxon>
        <taxon>Amoebozoa</taxon>
        <taxon>Evosea</taxon>
        <taxon>Eumycetozoa</taxon>
        <taxon>Dictyostelia</taxon>
        <taxon>Dictyosteliales</taxon>
        <taxon>Raperosteliaceae</taxon>
        <taxon>Tieghemostelium</taxon>
    </lineage>
</organism>
<proteinExistence type="inferred from homology"/>
<dbReference type="SUPFAM" id="SSF55120">
    <property type="entry name" value="Pseudouridine synthase"/>
    <property type="match status" value="1"/>
</dbReference>
<dbReference type="PANTHER" id="PTHR21568">
    <property type="entry name" value="TRNA PSEUDOURIDINE SYNTHASE PUS10"/>
    <property type="match status" value="1"/>
</dbReference>
<evidence type="ECO:0000256" key="8">
    <source>
        <dbReference type="SAM" id="MobiDB-lite"/>
    </source>
</evidence>
<dbReference type="Gene3D" id="3.30.70.2510">
    <property type="match status" value="1"/>
</dbReference>
<dbReference type="InterPro" id="IPR048741">
    <property type="entry name" value="Pus10-like_C"/>
</dbReference>
<evidence type="ECO:0000313" key="12">
    <source>
        <dbReference type="Proteomes" id="UP000076078"/>
    </source>
</evidence>
<keyword evidence="4" id="KW-0413">Isomerase</keyword>
<evidence type="ECO:0000256" key="6">
    <source>
        <dbReference type="ARBA" id="ARBA00079393"/>
    </source>
</evidence>
<dbReference type="Proteomes" id="UP000076078">
    <property type="component" value="Unassembled WGS sequence"/>
</dbReference>
<dbReference type="GO" id="GO:0160148">
    <property type="term" value="F:tRNA pseudouridine(55) synthase activity"/>
    <property type="evidence" value="ECO:0007669"/>
    <property type="project" value="UniProtKB-EC"/>
</dbReference>
<evidence type="ECO:0000256" key="7">
    <source>
        <dbReference type="ARBA" id="ARBA00083669"/>
    </source>
</evidence>
<protein>
    <recommendedName>
        <fullName evidence="2">tRNA pseudouridine(55) synthase</fullName>
        <ecNumber evidence="2">5.4.99.25</ecNumber>
    </recommendedName>
    <alternativeName>
        <fullName evidence="7">tRNA pseudouridine 55 synthase</fullName>
    </alternativeName>
    <alternativeName>
        <fullName evidence="5">tRNA pseudouridylate synthase</fullName>
    </alternativeName>
    <alternativeName>
        <fullName evidence="6">tRNA-uridine isomerase</fullName>
    </alternativeName>
</protein>
<name>A0A152A7H0_TIELA</name>
<feature type="compositionally biased region" description="Low complexity" evidence="8">
    <location>
        <begin position="99"/>
        <end position="109"/>
    </location>
</feature>
<keyword evidence="3" id="KW-0819">tRNA processing</keyword>
<evidence type="ECO:0000256" key="1">
    <source>
        <dbReference type="ARBA" id="ARBA00009652"/>
    </source>
</evidence>
<dbReference type="Pfam" id="PF21238">
    <property type="entry name" value="Pus10_C"/>
    <property type="match status" value="1"/>
</dbReference>